<dbReference type="EMBL" id="CVTF01000071">
    <property type="protein sequence ID" value="CRY99447.1"/>
    <property type="molecule type" value="Genomic_DNA"/>
</dbReference>
<sequence length="46" mass="5473">MRAPSLPVFRRRLLPDDAVQTRLSARRNVNFFQIPSKNRYQCANLR</sequence>
<name>A0A0H5QBP2_NEIMI</name>
<dbReference type="Proteomes" id="UP000182715">
    <property type="component" value="Unassembled WGS sequence"/>
</dbReference>
<accession>A0A0H5QBP2</accession>
<proteinExistence type="predicted"/>
<evidence type="ECO:0000313" key="2">
    <source>
        <dbReference type="Proteomes" id="UP000182715"/>
    </source>
</evidence>
<reference evidence="1 2" key="1">
    <citation type="submission" date="2014-11" db="EMBL/GenBank/DDBJ databases">
        <authorList>
            <person name="Diene M.Seydina."/>
        </authorList>
    </citation>
    <scope>NUCLEOTIDE SEQUENCE [LARGE SCALE GENOMIC DNA]</scope>
    <source>
        <strain evidence="1 2">Neisseria meningitidis CHUV</strain>
    </source>
</reference>
<dbReference type="AlphaFoldDB" id="A0A0H5QBP2"/>
<evidence type="ECO:0000313" key="1">
    <source>
        <dbReference type="EMBL" id="CRY99447.1"/>
    </source>
</evidence>
<organism evidence="1 2">
    <name type="scientific">Neisseria meningitidis serogroup B</name>
    <dbReference type="NCBI Taxonomy" id="491"/>
    <lineage>
        <taxon>Bacteria</taxon>
        <taxon>Pseudomonadati</taxon>
        <taxon>Pseudomonadota</taxon>
        <taxon>Betaproteobacteria</taxon>
        <taxon>Neisseriales</taxon>
        <taxon>Neisseriaceae</taxon>
        <taxon>Neisseria</taxon>
    </lineage>
</organism>
<protein>
    <submittedName>
        <fullName evidence="1">Uncharacterized protein</fullName>
    </submittedName>
</protein>